<name>A0A837NG77_9GAMM</name>
<sequence>MQDGLEFADHERVLQLLVESRLVNVLPVAFSDKVEDLSERANFALHAFQVRELWYYFVEMRENPSDSFWLNYAVENVT</sequence>
<evidence type="ECO:0000313" key="2">
    <source>
        <dbReference type="Proteomes" id="UP000053030"/>
    </source>
</evidence>
<proteinExistence type="predicted"/>
<evidence type="ECO:0000313" key="1">
    <source>
        <dbReference type="EMBL" id="KPD24098.1"/>
    </source>
</evidence>
<dbReference type="AlphaFoldDB" id="A0A837NG77"/>
<accession>A0A837NG77</accession>
<keyword evidence="2" id="KW-1185">Reference proteome</keyword>
<dbReference type="Proteomes" id="UP000053030">
    <property type="component" value="Unassembled WGS sequence"/>
</dbReference>
<gene>
    <name evidence="1" type="ORF">AFK76_06145</name>
</gene>
<organism evidence="1 2">
    <name type="scientific">Idiomarina zobellii</name>
    <dbReference type="NCBI Taxonomy" id="86103"/>
    <lineage>
        <taxon>Bacteria</taxon>
        <taxon>Pseudomonadati</taxon>
        <taxon>Pseudomonadota</taxon>
        <taxon>Gammaproteobacteria</taxon>
        <taxon>Alteromonadales</taxon>
        <taxon>Idiomarinaceae</taxon>
        <taxon>Idiomarina</taxon>
    </lineage>
</organism>
<reference evidence="1 2" key="1">
    <citation type="submission" date="2015-08" db="EMBL/GenBank/DDBJ databases">
        <title>Genome sequencing and assembly of the deep-sea bacterium Idiomarina zobellii.</title>
        <authorList>
            <person name="Mithoefer S.D."/>
            <person name="Rheaume B.A."/>
            <person name="MacLea K.S."/>
        </authorList>
    </citation>
    <scope>NUCLEOTIDE SEQUENCE [LARGE SCALE GENOMIC DNA]</scope>
    <source>
        <strain evidence="1 2">KMM 231</strain>
    </source>
</reference>
<comment type="caution">
    <text evidence="1">The sequence shown here is derived from an EMBL/GenBank/DDBJ whole genome shotgun (WGS) entry which is preliminary data.</text>
</comment>
<protein>
    <submittedName>
        <fullName evidence="1">Uncharacterized protein</fullName>
    </submittedName>
</protein>
<dbReference type="EMBL" id="LHSG01000004">
    <property type="protein sequence ID" value="KPD24098.1"/>
    <property type="molecule type" value="Genomic_DNA"/>
</dbReference>